<evidence type="ECO:0000313" key="3">
    <source>
        <dbReference type="EMBL" id="MFC1402492.1"/>
    </source>
</evidence>
<dbReference type="PANTHER" id="PTHR42998:SF1">
    <property type="entry name" value="TYPE I RESTRICTION ENZYME HINDI METHYLASE SUBUNIT"/>
    <property type="match status" value="1"/>
</dbReference>
<dbReference type="RefSeq" id="WP_030249899.1">
    <property type="nucleotide sequence ID" value="NZ_JBHEZZ010000006.1"/>
</dbReference>
<evidence type="ECO:0000313" key="4">
    <source>
        <dbReference type="Proteomes" id="UP001592528"/>
    </source>
</evidence>
<sequence length="696" mass="72376">MPDQEHRAQVSAVEIARLAGVGRAAVSNWRRRHADFPRPVGGTETSPAFSLAEVEGWLRSQGKIVELPLRERVRGRIELLRDPAGSPAAPLVPALALLLLLQRDPVARQLPAPGDDLRIAAELPAALQEQAVRTLGTEGARLLRLPALLGSTQVELCRLLAELAEERGIAHTASELVGALGETAGRQGANVPAPLAGLLAELARAAGGGTGAYLDPACGNGALLLEAVQRGATALHGQEADQDLAAVALLRLALDAPADRLVPLPFTVAAGDALRADAGPELRADAVLSRPPFNERNWGAEELGYDPRWEYGLPARAESELAWVQHALARVRAGGPAVLLLPGAVAARRSGRRIRAELLRRGALRAVAALPVGIAAPYAAALHIWVLRRPVPGEPPPVRVLLVDAGGGSASGSGALDGVLEAWTAFDGAADTDPVEQPGRYRAVPIVDLLDDETDLTPARHLPQRPADAHRTLTEAQQQLDGLLDALTPLQGSLPGHRPGADDGSHRAAPTIAELIRAGAVELPPEGEPPQPGDVVVLLGAGGRVDVQEESAGESAGGRPIAEATAPALLLRPDPTVLDPWFLAGFVEATVRTERAGGGTAVSSSFTAGAGSTTSSAALPAGSSSTLSAAASAATRRDVRRTRVPRLPLAEQASYARPFRQLAVFRRNLLEAADLGDRLTLGILSGLVDGSLAPEQ</sequence>
<dbReference type="PANTHER" id="PTHR42998">
    <property type="entry name" value="TYPE I RESTRICTION ENZYME HINDVIIP M PROTEIN-RELATED"/>
    <property type="match status" value="1"/>
</dbReference>
<dbReference type="Proteomes" id="UP001592528">
    <property type="component" value="Unassembled WGS sequence"/>
</dbReference>
<feature type="region of interest" description="Disordered" evidence="1">
    <location>
        <begin position="599"/>
        <end position="624"/>
    </location>
</feature>
<keyword evidence="3" id="KW-0808">Transferase</keyword>
<accession>A0ABV6UM14</accession>
<feature type="domain" description="DNA methylase adenine-specific" evidence="2">
    <location>
        <begin position="192"/>
        <end position="405"/>
    </location>
</feature>
<reference evidence="3 4" key="1">
    <citation type="submission" date="2024-09" db="EMBL/GenBank/DDBJ databases">
        <authorList>
            <person name="Lee S.D."/>
        </authorList>
    </citation>
    <scope>NUCLEOTIDE SEQUENCE [LARGE SCALE GENOMIC DNA]</scope>
    <source>
        <strain evidence="3 4">N1-5</strain>
    </source>
</reference>
<keyword evidence="3" id="KW-0489">Methyltransferase</keyword>
<dbReference type="GO" id="GO:0008168">
    <property type="term" value="F:methyltransferase activity"/>
    <property type="evidence" value="ECO:0007669"/>
    <property type="project" value="UniProtKB-KW"/>
</dbReference>
<evidence type="ECO:0000259" key="2">
    <source>
        <dbReference type="Pfam" id="PF02384"/>
    </source>
</evidence>
<feature type="compositionally biased region" description="Low complexity" evidence="1">
    <location>
        <begin position="601"/>
        <end position="624"/>
    </location>
</feature>
<dbReference type="GO" id="GO:0032259">
    <property type="term" value="P:methylation"/>
    <property type="evidence" value="ECO:0007669"/>
    <property type="project" value="UniProtKB-KW"/>
</dbReference>
<proteinExistence type="predicted"/>
<gene>
    <name evidence="3" type="ORF">ACEZDJ_14485</name>
</gene>
<dbReference type="Gene3D" id="3.40.50.150">
    <property type="entry name" value="Vaccinia Virus protein VP39"/>
    <property type="match status" value="1"/>
</dbReference>
<organism evidence="3 4">
    <name type="scientific">Streptacidiphilus cavernicola</name>
    <dbReference type="NCBI Taxonomy" id="3342716"/>
    <lineage>
        <taxon>Bacteria</taxon>
        <taxon>Bacillati</taxon>
        <taxon>Actinomycetota</taxon>
        <taxon>Actinomycetes</taxon>
        <taxon>Kitasatosporales</taxon>
        <taxon>Streptomycetaceae</taxon>
        <taxon>Streptacidiphilus</taxon>
    </lineage>
</organism>
<dbReference type="InterPro" id="IPR003356">
    <property type="entry name" value="DNA_methylase_A-5"/>
</dbReference>
<dbReference type="EMBL" id="JBHEZZ010000006">
    <property type="protein sequence ID" value="MFC1402492.1"/>
    <property type="molecule type" value="Genomic_DNA"/>
</dbReference>
<dbReference type="Pfam" id="PF02384">
    <property type="entry name" value="N6_Mtase"/>
    <property type="match status" value="1"/>
</dbReference>
<dbReference type="SUPFAM" id="SSF53335">
    <property type="entry name" value="S-adenosyl-L-methionine-dependent methyltransferases"/>
    <property type="match status" value="1"/>
</dbReference>
<evidence type="ECO:0000256" key="1">
    <source>
        <dbReference type="SAM" id="MobiDB-lite"/>
    </source>
</evidence>
<keyword evidence="4" id="KW-1185">Reference proteome</keyword>
<dbReference type="PRINTS" id="PR00507">
    <property type="entry name" value="N12N6MTFRASE"/>
</dbReference>
<name>A0ABV6UM14_9ACTN</name>
<dbReference type="InterPro" id="IPR052916">
    <property type="entry name" value="Type-I_RE_MTase_Subunit"/>
</dbReference>
<protein>
    <submittedName>
        <fullName evidence="3">N-6 DNA methylase</fullName>
    </submittedName>
</protein>
<dbReference type="InterPro" id="IPR029063">
    <property type="entry name" value="SAM-dependent_MTases_sf"/>
</dbReference>
<comment type="caution">
    <text evidence="3">The sequence shown here is derived from an EMBL/GenBank/DDBJ whole genome shotgun (WGS) entry which is preliminary data.</text>
</comment>